<dbReference type="Pfam" id="PF17954">
    <property type="entry name" value="Pirin_C_2"/>
    <property type="match status" value="1"/>
</dbReference>
<gene>
    <name evidence="2" type="ORF">DM484_28040</name>
</gene>
<dbReference type="Gene3D" id="2.60.120.10">
    <property type="entry name" value="Jelly Rolls"/>
    <property type="match status" value="1"/>
</dbReference>
<name>A0A2W4S4G3_9GAMM</name>
<evidence type="ECO:0000259" key="1">
    <source>
        <dbReference type="Pfam" id="PF17954"/>
    </source>
</evidence>
<reference evidence="2 3" key="1">
    <citation type="journal article" date="2018" name="Aquat. Microb. Ecol.">
        <title>Gammaproteobacterial methanotrophs dominate.</title>
        <authorList>
            <person name="Rissanen A.J."/>
            <person name="Saarenheimo J."/>
            <person name="Tiirola M."/>
            <person name="Peura S."/>
            <person name="Aalto S.L."/>
            <person name="Karvinen A."/>
            <person name="Nykanen H."/>
        </authorList>
    </citation>
    <scope>NUCLEOTIDE SEQUENCE [LARGE SCALE GENOMIC DNA]</scope>
    <source>
        <strain evidence="2">AMbin10</strain>
    </source>
</reference>
<evidence type="ECO:0000313" key="2">
    <source>
        <dbReference type="EMBL" id="PZN70750.1"/>
    </source>
</evidence>
<dbReference type="SUPFAM" id="SSF51182">
    <property type="entry name" value="RmlC-like cupins"/>
    <property type="match status" value="1"/>
</dbReference>
<protein>
    <recommendedName>
        <fullName evidence="1">Quercetin 2,3-dioxygenase C-terminal cupin domain-containing protein</fullName>
    </recommendedName>
</protein>
<dbReference type="InterPro" id="IPR011051">
    <property type="entry name" value="RmlC_Cupin_sf"/>
</dbReference>
<proteinExistence type="predicted"/>
<dbReference type="CDD" id="cd20311">
    <property type="entry name" value="cupin_Yhhw_C"/>
    <property type="match status" value="1"/>
</dbReference>
<comment type="caution">
    <text evidence="2">The sequence shown here is derived from an EMBL/GenBank/DDBJ whole genome shotgun (WGS) entry which is preliminary data.</text>
</comment>
<accession>A0A2W4S4G3</accession>
<dbReference type="InterPro" id="IPR014710">
    <property type="entry name" value="RmlC-like_jellyroll"/>
</dbReference>
<dbReference type="AlphaFoldDB" id="A0A2W4S4G3"/>
<organism evidence="2 3">
    <name type="scientific">Candidatus Methylumidiphilus alinenensis</name>
    <dbReference type="NCBI Taxonomy" id="2202197"/>
    <lineage>
        <taxon>Bacteria</taxon>
        <taxon>Pseudomonadati</taxon>
        <taxon>Pseudomonadota</taxon>
        <taxon>Gammaproteobacteria</taxon>
        <taxon>Methylococcales</taxon>
        <taxon>Candidatus Methylumidiphilus</taxon>
    </lineage>
</organism>
<evidence type="ECO:0000313" key="3">
    <source>
        <dbReference type="Proteomes" id="UP000249396"/>
    </source>
</evidence>
<feature type="domain" description="Quercetin 2,3-dioxygenase C-terminal cupin" evidence="1">
    <location>
        <begin position="2"/>
        <end position="73"/>
    </location>
</feature>
<sequence>MHQDASVFASTLDDGISVTHWPAQGRHGWVQVVNGRIRLNGLILKEGDGADISHEARLEITAEGLAEILVFDLA</sequence>
<dbReference type="InterPro" id="IPR041602">
    <property type="entry name" value="Quercetinase_C"/>
</dbReference>
<dbReference type="EMBL" id="QJPH01000544">
    <property type="protein sequence ID" value="PZN70750.1"/>
    <property type="molecule type" value="Genomic_DNA"/>
</dbReference>
<dbReference type="Proteomes" id="UP000249396">
    <property type="component" value="Unassembled WGS sequence"/>
</dbReference>